<sequence>MSVEQYWISESIKDRLFEDIYELGNDLGRGATCRVNKCEHIGTRQCLAAKIIPKKVKKKIVKTEIGILLKLNHPNVVRLKEVYETHDEIILVLELVTGGELFDRIVTQGHYSEKDAAKAIKDVLTAVAYLHDNGVVHRDLKPENILYEDLTENSALKIADFGLSQIIGPDVMMHTVCGTPGYCAPEILKGQKYTKSIDVWSIGVITYILLSGYEPFFDNNERVMYKRIMKGDYNFESELWEDVSENAKDLIRKMLTIDSKKRITAAQALNHPWVRGTATKGVHMETTVSNIKEFNAKRKLKYATETALAVSKVAQLIPKDLFSAMLDDSRQNNEAVEMKIDVGTINGNVEIATK</sequence>
<dbReference type="Gene3D" id="1.10.510.10">
    <property type="entry name" value="Transferase(Phosphotransferase) domain 1"/>
    <property type="match status" value="1"/>
</dbReference>
<dbReference type="SUPFAM" id="SSF56112">
    <property type="entry name" value="Protein kinase-like (PK-like)"/>
    <property type="match status" value="1"/>
</dbReference>
<dbReference type="Gene3D" id="3.30.200.20">
    <property type="entry name" value="Phosphorylase Kinase, domain 1"/>
    <property type="match status" value="1"/>
</dbReference>
<dbReference type="EMBL" id="JAZGQO010000010">
    <property type="protein sequence ID" value="KAK6175410.1"/>
    <property type="molecule type" value="Genomic_DNA"/>
</dbReference>
<dbReference type="PROSITE" id="PS00108">
    <property type="entry name" value="PROTEIN_KINASE_ST"/>
    <property type="match status" value="1"/>
</dbReference>
<dbReference type="FunFam" id="1.10.510.10:FF:000255">
    <property type="entry name" value="Calcium/calmodulin-dependent protein kinase type IV"/>
    <property type="match status" value="1"/>
</dbReference>
<accession>A0AAN8PRC2</accession>
<protein>
    <recommendedName>
        <fullName evidence="1">Protein kinase domain-containing protein</fullName>
    </recommendedName>
</protein>
<keyword evidence="3" id="KW-1185">Reference proteome</keyword>
<evidence type="ECO:0000313" key="2">
    <source>
        <dbReference type="EMBL" id="KAK6175410.1"/>
    </source>
</evidence>
<gene>
    <name evidence="2" type="ORF">SNE40_013879</name>
</gene>
<dbReference type="GO" id="GO:0004672">
    <property type="term" value="F:protein kinase activity"/>
    <property type="evidence" value="ECO:0007669"/>
    <property type="project" value="InterPro"/>
</dbReference>
<dbReference type="Pfam" id="PF00069">
    <property type="entry name" value="Pkinase"/>
    <property type="match status" value="1"/>
</dbReference>
<comment type="caution">
    <text evidence="2">The sequence shown here is derived from an EMBL/GenBank/DDBJ whole genome shotgun (WGS) entry which is preliminary data.</text>
</comment>
<evidence type="ECO:0000313" key="3">
    <source>
        <dbReference type="Proteomes" id="UP001347796"/>
    </source>
</evidence>
<dbReference type="SMART" id="SM00220">
    <property type="entry name" value="S_TKc"/>
    <property type="match status" value="1"/>
</dbReference>
<feature type="domain" description="Protein kinase" evidence="1">
    <location>
        <begin position="21"/>
        <end position="274"/>
    </location>
</feature>
<organism evidence="2 3">
    <name type="scientific">Patella caerulea</name>
    <name type="common">Rayed Mediterranean limpet</name>
    <dbReference type="NCBI Taxonomy" id="87958"/>
    <lineage>
        <taxon>Eukaryota</taxon>
        <taxon>Metazoa</taxon>
        <taxon>Spiralia</taxon>
        <taxon>Lophotrochozoa</taxon>
        <taxon>Mollusca</taxon>
        <taxon>Gastropoda</taxon>
        <taxon>Patellogastropoda</taxon>
        <taxon>Patelloidea</taxon>
        <taxon>Patellidae</taxon>
        <taxon>Patella</taxon>
    </lineage>
</organism>
<dbReference type="AlphaFoldDB" id="A0AAN8PRC2"/>
<evidence type="ECO:0000259" key="1">
    <source>
        <dbReference type="PROSITE" id="PS50011"/>
    </source>
</evidence>
<dbReference type="Gene3D" id="6.10.140.620">
    <property type="match status" value="1"/>
</dbReference>
<dbReference type="GO" id="GO:0005524">
    <property type="term" value="F:ATP binding"/>
    <property type="evidence" value="ECO:0007669"/>
    <property type="project" value="InterPro"/>
</dbReference>
<dbReference type="PROSITE" id="PS50011">
    <property type="entry name" value="PROTEIN_KINASE_DOM"/>
    <property type="match status" value="1"/>
</dbReference>
<reference evidence="2 3" key="1">
    <citation type="submission" date="2024-01" db="EMBL/GenBank/DDBJ databases">
        <title>The genome of the rayed Mediterranean limpet Patella caerulea (Linnaeus, 1758).</title>
        <authorList>
            <person name="Anh-Thu Weber A."/>
            <person name="Halstead-Nussloch G."/>
        </authorList>
    </citation>
    <scope>NUCLEOTIDE SEQUENCE [LARGE SCALE GENOMIC DNA]</scope>
    <source>
        <strain evidence="2">AATW-2023a</strain>
        <tissue evidence="2">Whole specimen</tissue>
    </source>
</reference>
<dbReference type="InterPro" id="IPR008271">
    <property type="entry name" value="Ser/Thr_kinase_AS"/>
</dbReference>
<dbReference type="InterPro" id="IPR011009">
    <property type="entry name" value="Kinase-like_dom_sf"/>
</dbReference>
<dbReference type="Proteomes" id="UP001347796">
    <property type="component" value="Unassembled WGS sequence"/>
</dbReference>
<name>A0AAN8PRC2_PATCE</name>
<dbReference type="InterPro" id="IPR000719">
    <property type="entry name" value="Prot_kinase_dom"/>
</dbReference>
<dbReference type="PANTHER" id="PTHR24347">
    <property type="entry name" value="SERINE/THREONINE-PROTEIN KINASE"/>
    <property type="match status" value="1"/>
</dbReference>
<proteinExistence type="predicted"/>